<comment type="similarity">
    <text evidence="2">Belongs to the AzlC family.</text>
</comment>
<evidence type="ECO:0000256" key="5">
    <source>
        <dbReference type="ARBA" id="ARBA00022692"/>
    </source>
</evidence>
<evidence type="ECO:0000256" key="6">
    <source>
        <dbReference type="ARBA" id="ARBA00022989"/>
    </source>
</evidence>
<evidence type="ECO:0000256" key="8">
    <source>
        <dbReference type="SAM" id="Phobius"/>
    </source>
</evidence>
<sequence length="266" mass="28824">MTSIEVKTIIFRIVVILVVTIILVSKGAFMETVVVNKSSYKEGIKKAIPIVMGYIPVAIAFGVLSKTIGISMFETFLFSAFVYAGASQFMALNLIALGVGAGEIILATFLVNFRHFIMSASLVTKISKDLKKHFPLIAFWNTDEVFSVLSFEKKELTKEFILGVQFSAYAAWVLGSLIGYVLGGIMPEILSTSMGVSLYALFVAILVPEIRKSLKVGILALLSGVINAFLGYINFLPSGWNIIIAILVASTVGMLIFDEKGGKNNG</sequence>
<dbReference type="GO" id="GO:1903785">
    <property type="term" value="P:L-valine transmembrane transport"/>
    <property type="evidence" value="ECO:0007669"/>
    <property type="project" value="TreeGrafter"/>
</dbReference>
<keyword evidence="5 8" id="KW-0812">Transmembrane</keyword>
<evidence type="ECO:0000256" key="2">
    <source>
        <dbReference type="ARBA" id="ARBA00010735"/>
    </source>
</evidence>
<dbReference type="InterPro" id="IPR011606">
    <property type="entry name" value="Brnchd-chn_aa_trnsp_permease"/>
</dbReference>
<keyword evidence="7 8" id="KW-0472">Membrane</keyword>
<keyword evidence="3" id="KW-0813">Transport</keyword>
<gene>
    <name evidence="9" type="ORF">SAMN02745207_02135</name>
</gene>
<evidence type="ECO:0000313" key="9">
    <source>
        <dbReference type="EMBL" id="SHH71021.1"/>
    </source>
</evidence>
<protein>
    <submittedName>
        <fullName evidence="9">4-azaleucine resistance probable transporter AzlC</fullName>
    </submittedName>
</protein>
<dbReference type="Proteomes" id="UP000184447">
    <property type="component" value="Unassembled WGS sequence"/>
</dbReference>
<dbReference type="PANTHER" id="PTHR34979">
    <property type="entry name" value="INNER MEMBRANE PROTEIN YGAZ"/>
    <property type="match status" value="1"/>
</dbReference>
<proteinExistence type="inferred from homology"/>
<keyword evidence="4" id="KW-1003">Cell membrane</keyword>
<feature type="transmembrane region" description="Helical" evidence="8">
    <location>
        <begin position="47"/>
        <end position="64"/>
    </location>
</feature>
<dbReference type="PANTHER" id="PTHR34979:SF1">
    <property type="entry name" value="INNER MEMBRANE PROTEIN YGAZ"/>
    <property type="match status" value="1"/>
</dbReference>
<evidence type="ECO:0000313" key="10">
    <source>
        <dbReference type="Proteomes" id="UP000184447"/>
    </source>
</evidence>
<keyword evidence="10" id="KW-1185">Reference proteome</keyword>
<dbReference type="Pfam" id="PF03591">
    <property type="entry name" value="AzlC"/>
    <property type="match status" value="1"/>
</dbReference>
<organism evidence="9 10">
    <name type="scientific">Clostridium grantii DSM 8605</name>
    <dbReference type="NCBI Taxonomy" id="1121316"/>
    <lineage>
        <taxon>Bacteria</taxon>
        <taxon>Bacillati</taxon>
        <taxon>Bacillota</taxon>
        <taxon>Clostridia</taxon>
        <taxon>Eubacteriales</taxon>
        <taxon>Clostridiaceae</taxon>
        <taxon>Clostridium</taxon>
    </lineage>
</organism>
<evidence type="ECO:0000256" key="4">
    <source>
        <dbReference type="ARBA" id="ARBA00022475"/>
    </source>
</evidence>
<reference evidence="9 10" key="1">
    <citation type="submission" date="2016-11" db="EMBL/GenBank/DDBJ databases">
        <authorList>
            <person name="Jaros S."/>
            <person name="Januszkiewicz K."/>
            <person name="Wedrychowicz H."/>
        </authorList>
    </citation>
    <scope>NUCLEOTIDE SEQUENCE [LARGE SCALE GENOMIC DNA]</scope>
    <source>
        <strain evidence="9 10">DSM 8605</strain>
    </source>
</reference>
<feature type="transmembrane region" description="Helical" evidence="8">
    <location>
        <begin position="9"/>
        <end position="27"/>
    </location>
</feature>
<accession>A0A1M5V718</accession>
<evidence type="ECO:0000256" key="1">
    <source>
        <dbReference type="ARBA" id="ARBA00004651"/>
    </source>
</evidence>
<dbReference type="EMBL" id="FQXM01000010">
    <property type="protein sequence ID" value="SHH71021.1"/>
    <property type="molecule type" value="Genomic_DNA"/>
</dbReference>
<evidence type="ECO:0000256" key="7">
    <source>
        <dbReference type="ARBA" id="ARBA00023136"/>
    </source>
</evidence>
<feature type="transmembrane region" description="Helical" evidence="8">
    <location>
        <begin position="189"/>
        <end position="207"/>
    </location>
</feature>
<feature type="transmembrane region" description="Helical" evidence="8">
    <location>
        <begin position="160"/>
        <end position="183"/>
    </location>
</feature>
<keyword evidence="6 8" id="KW-1133">Transmembrane helix</keyword>
<comment type="subcellular location">
    <subcellularLocation>
        <location evidence="1">Cell membrane</location>
        <topology evidence="1">Multi-pass membrane protein</topology>
    </subcellularLocation>
</comment>
<feature type="transmembrane region" description="Helical" evidence="8">
    <location>
        <begin position="239"/>
        <end position="257"/>
    </location>
</feature>
<dbReference type="AlphaFoldDB" id="A0A1M5V718"/>
<dbReference type="GO" id="GO:0005886">
    <property type="term" value="C:plasma membrane"/>
    <property type="evidence" value="ECO:0007669"/>
    <property type="project" value="UniProtKB-SubCell"/>
</dbReference>
<dbReference type="STRING" id="1121316.SAMN02745207_02135"/>
<name>A0A1M5V718_9CLOT</name>
<evidence type="ECO:0000256" key="3">
    <source>
        <dbReference type="ARBA" id="ARBA00022448"/>
    </source>
</evidence>
<feature type="transmembrane region" description="Helical" evidence="8">
    <location>
        <begin position="214"/>
        <end position="233"/>
    </location>
</feature>